<dbReference type="EMBL" id="JABFUD020000010">
    <property type="protein sequence ID" value="KAI5074933.1"/>
    <property type="molecule type" value="Genomic_DNA"/>
</dbReference>
<gene>
    <name evidence="2" type="ORF">GOP47_0010894</name>
</gene>
<evidence type="ECO:0000256" key="1">
    <source>
        <dbReference type="SAM" id="MobiDB-lite"/>
    </source>
</evidence>
<organism evidence="2 3">
    <name type="scientific">Adiantum capillus-veneris</name>
    <name type="common">Maidenhair fern</name>
    <dbReference type="NCBI Taxonomy" id="13818"/>
    <lineage>
        <taxon>Eukaryota</taxon>
        <taxon>Viridiplantae</taxon>
        <taxon>Streptophyta</taxon>
        <taxon>Embryophyta</taxon>
        <taxon>Tracheophyta</taxon>
        <taxon>Polypodiopsida</taxon>
        <taxon>Polypodiidae</taxon>
        <taxon>Polypodiales</taxon>
        <taxon>Pteridineae</taxon>
        <taxon>Pteridaceae</taxon>
        <taxon>Vittarioideae</taxon>
        <taxon>Adiantum</taxon>
    </lineage>
</organism>
<keyword evidence="3" id="KW-1185">Reference proteome</keyword>
<reference evidence="2" key="1">
    <citation type="submission" date="2021-01" db="EMBL/GenBank/DDBJ databases">
        <title>Adiantum capillus-veneris genome.</title>
        <authorList>
            <person name="Fang Y."/>
            <person name="Liao Q."/>
        </authorList>
    </citation>
    <scope>NUCLEOTIDE SEQUENCE</scope>
    <source>
        <strain evidence="2">H3</strain>
        <tissue evidence="2">Leaf</tissue>
    </source>
</reference>
<dbReference type="AlphaFoldDB" id="A0A9D4ZGT1"/>
<comment type="caution">
    <text evidence="2">The sequence shown here is derived from an EMBL/GenBank/DDBJ whole genome shotgun (WGS) entry which is preliminary data.</text>
</comment>
<name>A0A9D4ZGT1_ADICA</name>
<evidence type="ECO:0000313" key="2">
    <source>
        <dbReference type="EMBL" id="KAI5074933.1"/>
    </source>
</evidence>
<protein>
    <submittedName>
        <fullName evidence="2">Uncharacterized protein</fullName>
    </submittedName>
</protein>
<dbReference type="Proteomes" id="UP000886520">
    <property type="component" value="Chromosome 10"/>
</dbReference>
<evidence type="ECO:0000313" key="3">
    <source>
        <dbReference type="Proteomes" id="UP000886520"/>
    </source>
</evidence>
<feature type="region of interest" description="Disordered" evidence="1">
    <location>
        <begin position="64"/>
        <end position="104"/>
    </location>
</feature>
<accession>A0A9D4ZGT1</accession>
<proteinExistence type="predicted"/>
<sequence>MRTSLGCHLLCSWECLLSQKALSSKQRKREGKSLNLSAAGNYSKKKKQVRHLLGVNDRLGWSRSQVDAKEKQGLQLVGKGEPPGGLHAKRSAGSWRHRGELPDT</sequence>